<keyword evidence="1" id="KW-0175">Coiled coil</keyword>
<dbReference type="Proteomes" id="UP001157974">
    <property type="component" value="Unassembled WGS sequence"/>
</dbReference>
<name>A0AAV8UNX7_9RHOD</name>
<evidence type="ECO:0000313" key="2">
    <source>
        <dbReference type="EMBL" id="KAJ8903017.1"/>
    </source>
</evidence>
<comment type="caution">
    <text evidence="2">The sequence shown here is derived from an EMBL/GenBank/DDBJ whole genome shotgun (WGS) entry which is preliminary data.</text>
</comment>
<keyword evidence="3" id="KW-1185">Reference proteome</keyword>
<proteinExistence type="predicted"/>
<gene>
    <name evidence="2" type="ORF">NDN08_006333</name>
</gene>
<reference evidence="2 3" key="1">
    <citation type="journal article" date="2023" name="Nat. Commun.">
        <title>Origin of minicircular mitochondrial genomes in red algae.</title>
        <authorList>
            <person name="Lee Y."/>
            <person name="Cho C.H."/>
            <person name="Lee Y.M."/>
            <person name="Park S.I."/>
            <person name="Yang J.H."/>
            <person name="West J.A."/>
            <person name="Bhattacharya D."/>
            <person name="Yoon H.S."/>
        </authorList>
    </citation>
    <scope>NUCLEOTIDE SEQUENCE [LARGE SCALE GENOMIC DNA]</scope>
    <source>
        <strain evidence="2 3">CCMP1338</strain>
        <tissue evidence="2">Whole cell</tissue>
    </source>
</reference>
<sequence>MASEAIEWATGDEVEEARTTLSEKKDTLIEEKTQLQESIREVVALKKSWDAQWKEIKSFDDAASKAIAEQRTSVYEEVLQSFATLKEDKEDAASKKALISIETVSTYLKECEKSTTIAFNLLDETWRDFNKNATKMKNIENVADEKKKMEMEMSYGMQAQTLREETRRLDEKLTKLIAAAPFVNEISALCAARVIVRNTKAMKNGTEAMGEIVAQHGEEAAALGV</sequence>
<accession>A0AAV8UNX7</accession>
<protein>
    <submittedName>
        <fullName evidence="2">Uncharacterized protein</fullName>
    </submittedName>
</protein>
<organism evidence="2 3">
    <name type="scientific">Rhodosorus marinus</name>
    <dbReference type="NCBI Taxonomy" id="101924"/>
    <lineage>
        <taxon>Eukaryota</taxon>
        <taxon>Rhodophyta</taxon>
        <taxon>Stylonematophyceae</taxon>
        <taxon>Stylonematales</taxon>
        <taxon>Stylonemataceae</taxon>
        <taxon>Rhodosorus</taxon>
    </lineage>
</organism>
<feature type="coiled-coil region" evidence="1">
    <location>
        <begin position="132"/>
        <end position="179"/>
    </location>
</feature>
<evidence type="ECO:0000256" key="1">
    <source>
        <dbReference type="SAM" id="Coils"/>
    </source>
</evidence>
<dbReference type="EMBL" id="JAMWBK010000008">
    <property type="protein sequence ID" value="KAJ8903017.1"/>
    <property type="molecule type" value="Genomic_DNA"/>
</dbReference>
<evidence type="ECO:0000313" key="3">
    <source>
        <dbReference type="Proteomes" id="UP001157974"/>
    </source>
</evidence>
<dbReference type="AlphaFoldDB" id="A0AAV8UNX7"/>